<dbReference type="GO" id="GO:0000014">
    <property type="term" value="F:single-stranded DNA endodeoxyribonuclease activity"/>
    <property type="evidence" value="ECO:0007669"/>
    <property type="project" value="TreeGrafter"/>
</dbReference>
<dbReference type="PANTHER" id="PTHR10139:SF1">
    <property type="entry name" value="DOUBLE-STRAND BREAK REPAIR PROTEIN MRE11"/>
    <property type="match status" value="1"/>
</dbReference>
<dbReference type="GO" id="GO:0007095">
    <property type="term" value="P:mitotic G2 DNA damage checkpoint signaling"/>
    <property type="evidence" value="ECO:0007669"/>
    <property type="project" value="TreeGrafter"/>
</dbReference>
<dbReference type="PANTHER" id="PTHR10139">
    <property type="entry name" value="DOUBLE-STRAND BREAK REPAIR PROTEIN MRE11"/>
    <property type="match status" value="1"/>
</dbReference>
<evidence type="ECO:0000313" key="1">
    <source>
        <dbReference type="EMBL" id="GBO41188.1"/>
    </source>
</evidence>
<proteinExistence type="predicted"/>
<feature type="non-terminal residue" evidence="1">
    <location>
        <position position="51"/>
    </location>
</feature>
<dbReference type="AlphaFoldDB" id="A0A4Y2WWI7"/>
<dbReference type="GO" id="GO:0035861">
    <property type="term" value="C:site of double-strand break"/>
    <property type="evidence" value="ECO:0007669"/>
    <property type="project" value="TreeGrafter"/>
</dbReference>
<dbReference type="GO" id="GO:0042138">
    <property type="term" value="P:meiotic DNA double-strand break formation"/>
    <property type="evidence" value="ECO:0007669"/>
    <property type="project" value="TreeGrafter"/>
</dbReference>
<dbReference type="EMBL" id="BGPR01066733">
    <property type="protein sequence ID" value="GBO41188.1"/>
    <property type="molecule type" value="Genomic_DNA"/>
</dbReference>
<evidence type="ECO:0000313" key="2">
    <source>
        <dbReference type="Proteomes" id="UP000499080"/>
    </source>
</evidence>
<dbReference type="GO" id="GO:0097552">
    <property type="term" value="P:mitochondrial double-strand break repair via homologous recombination"/>
    <property type="evidence" value="ECO:0007669"/>
    <property type="project" value="TreeGrafter"/>
</dbReference>
<accession>A0A4Y2WWI7</accession>
<dbReference type="SUPFAM" id="SSF56300">
    <property type="entry name" value="Metallo-dependent phosphatases"/>
    <property type="match status" value="1"/>
</dbReference>
<dbReference type="Proteomes" id="UP000499080">
    <property type="component" value="Unassembled WGS sequence"/>
</dbReference>
<dbReference type="Gene3D" id="3.60.21.10">
    <property type="match status" value="1"/>
</dbReference>
<evidence type="ECO:0008006" key="3">
    <source>
        <dbReference type="Google" id="ProtNLM"/>
    </source>
</evidence>
<keyword evidence="2" id="KW-1185">Reference proteome</keyword>
<name>A0A4Y2WWI7_ARAVE</name>
<gene>
    <name evidence="1" type="ORF">AVEN_7092_1</name>
</gene>
<reference evidence="1 2" key="1">
    <citation type="journal article" date="2019" name="Sci. Rep.">
        <title>Orb-weaving spider Araneus ventricosus genome elucidates the spidroin gene catalogue.</title>
        <authorList>
            <person name="Kono N."/>
            <person name="Nakamura H."/>
            <person name="Ohtoshi R."/>
            <person name="Moran D.A.P."/>
            <person name="Shinohara A."/>
            <person name="Yoshida Y."/>
            <person name="Fujiwara M."/>
            <person name="Mori M."/>
            <person name="Tomita M."/>
            <person name="Arakawa K."/>
        </authorList>
    </citation>
    <scope>NUCLEOTIDE SEQUENCE [LARGE SCALE GENOMIC DNA]</scope>
</reference>
<sequence>MTAKMADDEDVLKILLATDCHLGYMEGDAVRGSDSLVTFEEILKIAVDKEV</sequence>
<dbReference type="GO" id="GO:0000724">
    <property type="term" value="P:double-strand break repair via homologous recombination"/>
    <property type="evidence" value="ECO:0007669"/>
    <property type="project" value="TreeGrafter"/>
</dbReference>
<dbReference type="InterPro" id="IPR029052">
    <property type="entry name" value="Metallo-depent_PP-like"/>
</dbReference>
<dbReference type="GO" id="GO:0006303">
    <property type="term" value="P:double-strand break repair via nonhomologous end joining"/>
    <property type="evidence" value="ECO:0007669"/>
    <property type="project" value="TreeGrafter"/>
</dbReference>
<organism evidence="1 2">
    <name type="scientific">Araneus ventricosus</name>
    <name type="common">Orbweaver spider</name>
    <name type="synonym">Epeira ventricosa</name>
    <dbReference type="NCBI Taxonomy" id="182803"/>
    <lineage>
        <taxon>Eukaryota</taxon>
        <taxon>Metazoa</taxon>
        <taxon>Ecdysozoa</taxon>
        <taxon>Arthropoda</taxon>
        <taxon>Chelicerata</taxon>
        <taxon>Arachnida</taxon>
        <taxon>Araneae</taxon>
        <taxon>Araneomorphae</taxon>
        <taxon>Entelegynae</taxon>
        <taxon>Araneoidea</taxon>
        <taxon>Araneidae</taxon>
        <taxon>Araneus</taxon>
    </lineage>
</organism>
<dbReference type="OrthoDB" id="30417at2759"/>
<dbReference type="GO" id="GO:0030870">
    <property type="term" value="C:Mre11 complex"/>
    <property type="evidence" value="ECO:0007669"/>
    <property type="project" value="TreeGrafter"/>
</dbReference>
<dbReference type="GO" id="GO:0000723">
    <property type="term" value="P:telomere maintenance"/>
    <property type="evidence" value="ECO:0007669"/>
    <property type="project" value="TreeGrafter"/>
</dbReference>
<protein>
    <recommendedName>
        <fullName evidence="3">Double-strand break repair protein MRE11</fullName>
    </recommendedName>
</protein>
<dbReference type="GO" id="GO:0031573">
    <property type="term" value="P:mitotic intra-S DNA damage checkpoint signaling"/>
    <property type="evidence" value="ECO:0007669"/>
    <property type="project" value="TreeGrafter"/>
</dbReference>
<comment type="caution">
    <text evidence="1">The sequence shown here is derived from an EMBL/GenBank/DDBJ whole genome shotgun (WGS) entry which is preliminary data.</text>
</comment>